<dbReference type="PATRIC" id="fig|199198.4.peg.2529"/>
<organism evidence="1 2">
    <name type="scientific">Pseudomonas syringae pv. aceris</name>
    <dbReference type="NCBI Taxonomy" id="199198"/>
    <lineage>
        <taxon>Bacteria</taxon>
        <taxon>Pseudomonadati</taxon>
        <taxon>Pseudomonadota</taxon>
        <taxon>Gammaproteobacteria</taxon>
        <taxon>Pseudomonadales</taxon>
        <taxon>Pseudomonadaceae</taxon>
        <taxon>Pseudomonas</taxon>
        <taxon>Pseudomonas syringae</taxon>
    </lineage>
</organism>
<reference evidence="1 2" key="1">
    <citation type="submission" date="2015-09" db="EMBL/GenBank/DDBJ databases">
        <title>Genome announcement of multiple Pseudomonas syringae strains.</title>
        <authorList>
            <person name="Thakur S."/>
            <person name="Wang P.W."/>
            <person name="Gong Y."/>
            <person name="Weir B.S."/>
            <person name="Guttman D.S."/>
        </authorList>
    </citation>
    <scope>NUCLEOTIDE SEQUENCE [LARGE SCALE GENOMIC DNA]</scope>
    <source>
        <strain evidence="1 2">ICMP2802</strain>
    </source>
</reference>
<name>A0A0L8IR48_PSESX</name>
<evidence type="ECO:0000313" key="2">
    <source>
        <dbReference type="Proteomes" id="UP000050297"/>
    </source>
</evidence>
<dbReference type="RefSeq" id="WP_004407475.1">
    <property type="nucleotide sequence ID" value="NZ_LGAR01000114.1"/>
</dbReference>
<gene>
    <name evidence="1" type="ORF">ALO91_04008</name>
</gene>
<dbReference type="AlphaFoldDB" id="A0A0L8IR48"/>
<dbReference type="EMBL" id="LJPM01000414">
    <property type="protein sequence ID" value="KPW15848.1"/>
    <property type="molecule type" value="Genomic_DNA"/>
</dbReference>
<protein>
    <submittedName>
        <fullName evidence="1">Uncharacterized protein</fullName>
    </submittedName>
</protein>
<accession>A0A0L8IR48</accession>
<evidence type="ECO:0000313" key="1">
    <source>
        <dbReference type="EMBL" id="KPW15848.1"/>
    </source>
</evidence>
<proteinExistence type="predicted"/>
<comment type="caution">
    <text evidence="1">The sequence shown here is derived from an EMBL/GenBank/DDBJ whole genome shotgun (WGS) entry which is preliminary data.</text>
</comment>
<dbReference type="Proteomes" id="UP000050297">
    <property type="component" value="Unassembled WGS sequence"/>
</dbReference>
<sequence length="71" mass="7902">MTKVEKQKLLTNFGGARVYVPGVAFVPTKTKNEYRSGKMIQNLEGFWSAYFQKSNAVLKGFGTPELTAVVE</sequence>